<sequence length="155" mass="17882">MRKKREEIAPPEATQRLRAIWDAKKRDLKLTQEIAADLMGFETQSTVSHYLNGKAPLNTDAALKFSVLLRVKPEELRPDLADLMNYVRSSGTYDDNFEGGGWRMVSRQQADLLNLFDILPESEKEKLIDRLKGQNELYKEAFQNMLAAQKRLKNQ</sequence>
<evidence type="ECO:0000313" key="25">
    <source>
        <dbReference type="EMBL" id="HAD2717722.1"/>
    </source>
</evidence>
<dbReference type="EMBL" id="AAKFQZ010000002">
    <property type="protein sequence ID" value="ECR3261206.1"/>
    <property type="molecule type" value="Genomic_DNA"/>
</dbReference>
<dbReference type="Gene3D" id="1.10.260.40">
    <property type="entry name" value="lambda repressor-like DNA-binding domains"/>
    <property type="match status" value="1"/>
</dbReference>
<reference evidence="14" key="2">
    <citation type="submission" date="2019-01" db="EMBL/GenBank/DDBJ databases">
        <authorList>
            <consortium name="NCBI Pathogen Detection Project"/>
        </authorList>
    </citation>
    <scope>NUCLEOTIDE SEQUENCE</scope>
    <source>
        <strain evidence="12">11-0211</strain>
        <strain evidence="13">11-7782</strain>
        <strain evidence="14">Salmonella enterica subsp. enterica</strain>
    </source>
</reference>
<dbReference type="EMBL" id="DAAOFD010000015">
    <property type="protein sequence ID" value="HAD2792723.1"/>
    <property type="molecule type" value="Genomic_DNA"/>
</dbReference>
<evidence type="ECO:0000313" key="5">
    <source>
        <dbReference type="EMBL" id="ECQ8945732.1"/>
    </source>
</evidence>
<evidence type="ECO:0000313" key="3">
    <source>
        <dbReference type="EMBL" id="ECK7358093.1"/>
    </source>
</evidence>
<dbReference type="GO" id="GO:0003677">
    <property type="term" value="F:DNA binding"/>
    <property type="evidence" value="ECO:0007669"/>
    <property type="project" value="InterPro"/>
</dbReference>
<evidence type="ECO:0000313" key="26">
    <source>
        <dbReference type="EMBL" id="HAD2792723.1"/>
    </source>
</evidence>
<dbReference type="RefSeq" id="WP_001227859.1">
    <property type="nucleotide sequence ID" value="NZ_BAABUB010000001.1"/>
</dbReference>
<dbReference type="EMBL" id="DAANZI010000001">
    <property type="protein sequence ID" value="HAD2071325.1"/>
    <property type="molecule type" value="Genomic_DNA"/>
</dbReference>
<reference evidence="7" key="3">
    <citation type="submission" date="2019-09" db="EMBL/GenBank/DDBJ databases">
        <authorList>
            <person name="Ashton P.M."/>
            <person name="Dallman T."/>
            <person name="Nair S."/>
            <person name="De Pinna E."/>
            <person name="Peters T."/>
            <person name="Grant K."/>
        </authorList>
    </citation>
    <scope>NUCLEOTIDE SEQUENCE</scope>
    <source>
        <strain evidence="2">440016</strain>
        <strain evidence="3">779886</strain>
        <strain evidence="4">780183</strain>
        <strain evidence="5">795045</strain>
        <strain evidence="8">795075</strain>
        <strain evidence="6">796490</strain>
        <strain evidence="7">797666</strain>
        <strain evidence="9">800616</strain>
        <strain evidence="10">802752</strain>
        <strain evidence="11">804358</strain>
    </source>
</reference>
<dbReference type="Proteomes" id="UP000839682">
    <property type="component" value="Unassembled WGS sequence"/>
</dbReference>
<dbReference type="EMBL" id="DAAODO010000001">
    <property type="protein sequence ID" value="HAD2593380.1"/>
    <property type="molecule type" value="Genomic_DNA"/>
</dbReference>
<reference evidence="12" key="1">
    <citation type="journal article" date="2018" name="Genome Biol.">
        <title>SKESA: strategic k-mer extension for scrupulous assemblies.</title>
        <authorList>
            <person name="Souvorov A."/>
            <person name="Agarwala R."/>
            <person name="Lipman D.J."/>
        </authorList>
    </citation>
    <scope>NUCLEOTIDE SEQUENCE</scope>
    <source>
        <strain evidence="12">11-0211</strain>
        <strain evidence="13">11-7782</strain>
        <strain evidence="14">Salmonella enterica subsp. enterica</strain>
    </source>
</reference>
<evidence type="ECO:0000313" key="10">
    <source>
        <dbReference type="EMBL" id="ECW0146129.1"/>
    </source>
</evidence>
<dbReference type="EMBL" id="DAAOAE010000002">
    <property type="protein sequence ID" value="HAD2170230.1"/>
    <property type="molecule type" value="Genomic_DNA"/>
</dbReference>
<evidence type="ECO:0000313" key="8">
    <source>
        <dbReference type="EMBL" id="ECR3261206.1"/>
    </source>
</evidence>
<dbReference type="EMBL" id="AAJCZV010000004">
    <property type="protein sequence ID" value="ECK7402698.1"/>
    <property type="molecule type" value="Genomic_DNA"/>
</dbReference>
<accession>A0A3R0VSF7</accession>
<dbReference type="EMBL" id="AAKFCF010000001">
    <property type="protein sequence ID" value="ECR2319703.1"/>
    <property type="molecule type" value="Genomic_DNA"/>
</dbReference>
<accession>A0A3V2NXQ7</accession>
<dbReference type="EMBL" id="AAACIV010000018">
    <property type="protein sequence ID" value="EAA7254617.1"/>
    <property type="molecule type" value="Genomic_DNA"/>
</dbReference>
<evidence type="ECO:0000313" key="6">
    <source>
        <dbReference type="EMBL" id="ECR1569654.1"/>
    </source>
</evidence>
<dbReference type="EMBL" id="DAAODT010000002">
    <property type="protein sequence ID" value="HAD2617293.1"/>
    <property type="molecule type" value="Genomic_DNA"/>
</dbReference>
<dbReference type="EMBL" id="DAANZM010000001">
    <property type="protein sequence ID" value="HAD2089774.1"/>
    <property type="molecule type" value="Genomic_DNA"/>
</dbReference>
<dbReference type="CDD" id="cd00093">
    <property type="entry name" value="HTH_XRE"/>
    <property type="match status" value="1"/>
</dbReference>
<evidence type="ECO:0000313" key="20">
    <source>
        <dbReference type="EMBL" id="HAD2349691.1"/>
    </source>
</evidence>
<evidence type="ECO:0000313" key="21">
    <source>
        <dbReference type="EMBL" id="HAD2556639.1"/>
    </source>
</evidence>
<evidence type="ECO:0000313" key="14">
    <source>
        <dbReference type="EMBL" id="HAD2071325.1"/>
    </source>
</evidence>
<evidence type="ECO:0000313" key="2">
    <source>
        <dbReference type="EMBL" id="EAA7254617.1"/>
    </source>
</evidence>
<dbReference type="EMBL" id="AAJCZD010000004">
    <property type="protein sequence ID" value="ECK7358093.1"/>
    <property type="molecule type" value="Genomic_DNA"/>
</dbReference>
<evidence type="ECO:0000313" key="24">
    <source>
        <dbReference type="EMBL" id="HAD2645378.1"/>
    </source>
</evidence>
<evidence type="ECO:0000313" key="22">
    <source>
        <dbReference type="EMBL" id="HAD2593380.1"/>
    </source>
</evidence>
<evidence type="ECO:0000313" key="11">
    <source>
        <dbReference type="EMBL" id="ECW8124368.1"/>
    </source>
</evidence>
<evidence type="ECO:0000313" key="27">
    <source>
        <dbReference type="EMBL" id="HAD2892445.1"/>
    </source>
</evidence>
<dbReference type="EMBL" id="DAAOFV010000009">
    <property type="protein sequence ID" value="HAD2892445.1"/>
    <property type="molecule type" value="Genomic_DNA"/>
</dbReference>
<protein>
    <submittedName>
        <fullName evidence="7">Helix-turn-helix domain-containing protein</fullName>
    </submittedName>
</protein>
<evidence type="ECO:0000313" key="18">
    <source>
        <dbReference type="EMBL" id="HAD2170230.1"/>
    </source>
</evidence>
<dbReference type="InterPro" id="IPR001387">
    <property type="entry name" value="Cro/C1-type_HTH"/>
</dbReference>
<evidence type="ECO:0000313" key="23">
    <source>
        <dbReference type="EMBL" id="HAD2617293.1"/>
    </source>
</evidence>
<dbReference type="EMBL" id="AAKXRH010000003">
    <property type="protein sequence ID" value="ECW8124368.1"/>
    <property type="molecule type" value="Genomic_DNA"/>
</dbReference>
<dbReference type="EMBL" id="DAANZV010000001">
    <property type="protein sequence ID" value="HAD2137203.1"/>
    <property type="molecule type" value="Genomic_DNA"/>
</dbReference>
<evidence type="ECO:0000313" key="9">
    <source>
        <dbReference type="EMBL" id="ECV5046089.1"/>
    </source>
</evidence>
<dbReference type="SMART" id="SM00530">
    <property type="entry name" value="HTH_XRE"/>
    <property type="match status" value="1"/>
</dbReference>
<evidence type="ECO:0000313" key="19">
    <source>
        <dbReference type="EMBL" id="HAD2323659.1"/>
    </source>
</evidence>
<dbReference type="EMBL" id="DAAOBT010000002">
    <property type="protein sequence ID" value="HAD2349691.1"/>
    <property type="molecule type" value="Genomic_DNA"/>
</dbReference>
<dbReference type="EMBL" id="AAKTMG010000045">
    <property type="protein sequence ID" value="ECV5046089.1"/>
    <property type="molecule type" value="Genomic_DNA"/>
</dbReference>
<dbReference type="EMBL" id="DAAMIZ010000008">
    <property type="protein sequence ID" value="HAC6873858.1"/>
    <property type="molecule type" value="Genomic_DNA"/>
</dbReference>
<evidence type="ECO:0000313" key="4">
    <source>
        <dbReference type="EMBL" id="ECK7402698.1"/>
    </source>
</evidence>
<comment type="caution">
    <text evidence="7">The sequence shown here is derived from an EMBL/GenBank/DDBJ whole genome shotgun (WGS) entry which is preliminary data.</text>
</comment>
<dbReference type="EMBL" id="AAKDKZ010000002">
    <property type="protein sequence ID" value="ECQ8945732.1"/>
    <property type="molecule type" value="Genomic_DNA"/>
</dbReference>
<proteinExistence type="predicted"/>
<dbReference type="EMBL" id="AAKUZB010000001">
    <property type="protein sequence ID" value="ECW0146129.1"/>
    <property type="molecule type" value="Genomic_DNA"/>
</dbReference>
<evidence type="ECO:0000313" key="16">
    <source>
        <dbReference type="EMBL" id="HAD2123091.1"/>
    </source>
</evidence>
<dbReference type="EMBL" id="DAAOBI010000010">
    <property type="protein sequence ID" value="HAD2323659.1"/>
    <property type="molecule type" value="Genomic_DNA"/>
</dbReference>
<dbReference type="EMBL" id="DAANZW010000001">
    <property type="protein sequence ID" value="HAD2123091.1"/>
    <property type="molecule type" value="Genomic_DNA"/>
</dbReference>
<organism evidence="7">
    <name type="scientific">Salmonella enterica I</name>
    <dbReference type="NCBI Taxonomy" id="59201"/>
    <lineage>
        <taxon>Bacteria</taxon>
        <taxon>Pseudomonadati</taxon>
        <taxon>Pseudomonadota</taxon>
        <taxon>Gammaproteobacteria</taxon>
        <taxon>Enterobacterales</taxon>
        <taxon>Enterobacteriaceae</taxon>
        <taxon>Salmonella</taxon>
    </lineage>
</organism>
<dbReference type="AlphaFoldDB" id="A0A3R0VSF7"/>
<dbReference type="InterPro" id="IPR010982">
    <property type="entry name" value="Lambda_DNA-bd_dom_sf"/>
</dbReference>
<dbReference type="PROSITE" id="PS50943">
    <property type="entry name" value="HTH_CROC1"/>
    <property type="match status" value="1"/>
</dbReference>
<evidence type="ECO:0000313" key="12">
    <source>
        <dbReference type="EMBL" id="HAC6845028.1"/>
    </source>
</evidence>
<evidence type="ECO:0000259" key="1">
    <source>
        <dbReference type="PROSITE" id="PS50943"/>
    </source>
</evidence>
<evidence type="ECO:0000313" key="15">
    <source>
        <dbReference type="EMBL" id="HAD2089774.1"/>
    </source>
</evidence>
<feature type="domain" description="HTH cro/C1-type" evidence="1">
    <location>
        <begin position="28"/>
        <end position="76"/>
    </location>
</feature>
<name>A0A3R0VSF7_SALET</name>
<dbReference type="EMBL" id="AAKEPC010000003">
    <property type="protein sequence ID" value="ECR1569654.1"/>
    <property type="molecule type" value="Genomic_DNA"/>
</dbReference>
<dbReference type="SUPFAM" id="SSF47413">
    <property type="entry name" value="lambda repressor-like DNA-binding domains"/>
    <property type="match status" value="1"/>
</dbReference>
<evidence type="ECO:0000313" key="13">
    <source>
        <dbReference type="EMBL" id="HAC6873858.1"/>
    </source>
</evidence>
<evidence type="ECO:0000313" key="7">
    <source>
        <dbReference type="EMBL" id="ECR2319703.1"/>
    </source>
</evidence>
<gene>
    <name evidence="2" type="ORF">DSF98_18285</name>
    <name evidence="5" type="ORF">F0D14_02850</name>
    <name evidence="6" type="ORF">F0H97_06255</name>
    <name evidence="7" type="ORF">F0M28_01740</name>
    <name evidence="8" type="ORF">F1J33_03065</name>
    <name evidence="9" type="ORF">F2J40_21815</name>
    <name evidence="11" type="ORF">F3595_06440</name>
    <name evidence="10" type="ORF">F3E81_01740</name>
    <name evidence="4" type="ORF">FRN02_06390</name>
    <name evidence="3" type="ORF">FRN09_08370</name>
    <name evidence="13" type="ORF">G0D51_06375</name>
    <name evidence="12" type="ORF">G0D80_00595</name>
    <name evidence="18" type="ORF">G1E46_03420</name>
    <name evidence="15" type="ORF">G1E55_01745</name>
    <name evidence="16" type="ORF">G1E64_01750</name>
    <name evidence="14" type="ORF">G1E86_01755</name>
    <name evidence="20" type="ORF">G1G55_03925</name>
    <name evidence="19" type="ORF">G1G93_14975</name>
    <name evidence="17" type="ORF">G1H01_01755</name>
    <name evidence="24" type="ORF">G1H24_01755</name>
    <name evidence="22" type="ORF">G1H40_01760</name>
    <name evidence="21" type="ORF">G1H47_02725</name>
    <name evidence="23" type="ORF">G1H60_03070</name>
    <name evidence="25" type="ORF">G1H61_07195</name>
    <name evidence="27" type="ORF">G1H91_14015</name>
    <name evidence="26" type="ORF">G1I18_19300</name>
</gene>
<dbReference type="EMBL" id="DAAODX010000001">
    <property type="protein sequence ID" value="HAD2645378.1"/>
    <property type="molecule type" value="Genomic_DNA"/>
</dbReference>
<evidence type="ECO:0000313" key="17">
    <source>
        <dbReference type="EMBL" id="HAD2137203.1"/>
    </source>
</evidence>
<dbReference type="EMBL" id="DAAOEO010000033">
    <property type="protein sequence ID" value="HAD2717722.1"/>
    <property type="molecule type" value="Genomic_DNA"/>
</dbReference>
<dbReference type="EMBL" id="DAAMIT010000001">
    <property type="protein sequence ID" value="HAC6845028.1"/>
    <property type="molecule type" value="Genomic_DNA"/>
</dbReference>
<dbReference type="EMBL" id="DAAODC010000002">
    <property type="protein sequence ID" value="HAD2556639.1"/>
    <property type="molecule type" value="Genomic_DNA"/>
</dbReference>
<dbReference type="Pfam" id="PF01381">
    <property type="entry name" value="HTH_3"/>
    <property type="match status" value="1"/>
</dbReference>